<gene>
    <name evidence="2" type="ORF">SARC_15514</name>
</gene>
<accession>A0A0L0F5E8</accession>
<evidence type="ECO:0000313" key="3">
    <source>
        <dbReference type="Proteomes" id="UP000054560"/>
    </source>
</evidence>
<feature type="signal peptide" evidence="1">
    <location>
        <begin position="1"/>
        <end position="15"/>
    </location>
</feature>
<keyword evidence="1" id="KW-0732">Signal</keyword>
<sequence length="73" mass="7921">MVLILALDILLCVTGTPTWRDIAQRTINCDSSAFSFDDTQPEKEEKKSPISSTRELHIVCIIGVNVGSGDAAE</sequence>
<evidence type="ECO:0000313" key="2">
    <source>
        <dbReference type="EMBL" id="KNC71942.1"/>
    </source>
</evidence>
<dbReference type="GeneID" id="25916018"/>
<protein>
    <recommendedName>
        <fullName evidence="4">Secreted protein</fullName>
    </recommendedName>
</protein>
<dbReference type="Proteomes" id="UP000054560">
    <property type="component" value="Unassembled WGS sequence"/>
</dbReference>
<keyword evidence="3" id="KW-1185">Reference proteome</keyword>
<feature type="chain" id="PRO_5011955228" description="Secreted protein" evidence="1">
    <location>
        <begin position="16"/>
        <end position="73"/>
    </location>
</feature>
<evidence type="ECO:0000256" key="1">
    <source>
        <dbReference type="SAM" id="SignalP"/>
    </source>
</evidence>
<organism evidence="2 3">
    <name type="scientific">Sphaeroforma arctica JP610</name>
    <dbReference type="NCBI Taxonomy" id="667725"/>
    <lineage>
        <taxon>Eukaryota</taxon>
        <taxon>Ichthyosporea</taxon>
        <taxon>Ichthyophonida</taxon>
        <taxon>Sphaeroforma</taxon>
    </lineage>
</organism>
<proteinExistence type="predicted"/>
<evidence type="ECO:0008006" key="4">
    <source>
        <dbReference type="Google" id="ProtNLM"/>
    </source>
</evidence>
<dbReference type="AlphaFoldDB" id="A0A0L0F5E8"/>
<reference evidence="2 3" key="1">
    <citation type="submission" date="2011-02" db="EMBL/GenBank/DDBJ databases">
        <title>The Genome Sequence of Sphaeroforma arctica JP610.</title>
        <authorList>
            <consortium name="The Broad Institute Genome Sequencing Platform"/>
            <person name="Russ C."/>
            <person name="Cuomo C."/>
            <person name="Young S.K."/>
            <person name="Zeng Q."/>
            <person name="Gargeya S."/>
            <person name="Alvarado L."/>
            <person name="Berlin A."/>
            <person name="Chapman S.B."/>
            <person name="Chen Z."/>
            <person name="Freedman E."/>
            <person name="Gellesch M."/>
            <person name="Goldberg J."/>
            <person name="Griggs A."/>
            <person name="Gujja S."/>
            <person name="Heilman E."/>
            <person name="Heiman D."/>
            <person name="Howarth C."/>
            <person name="Mehta T."/>
            <person name="Neiman D."/>
            <person name="Pearson M."/>
            <person name="Roberts A."/>
            <person name="Saif S."/>
            <person name="Shea T."/>
            <person name="Shenoy N."/>
            <person name="Sisk P."/>
            <person name="Stolte C."/>
            <person name="Sykes S."/>
            <person name="White J."/>
            <person name="Yandava C."/>
            <person name="Burger G."/>
            <person name="Gray M.W."/>
            <person name="Holland P.W.H."/>
            <person name="King N."/>
            <person name="Lang F.B.F."/>
            <person name="Roger A.J."/>
            <person name="Ruiz-Trillo I."/>
            <person name="Haas B."/>
            <person name="Nusbaum C."/>
            <person name="Birren B."/>
        </authorList>
    </citation>
    <scope>NUCLEOTIDE SEQUENCE [LARGE SCALE GENOMIC DNA]</scope>
    <source>
        <strain evidence="2 3">JP610</strain>
    </source>
</reference>
<dbReference type="RefSeq" id="XP_014145844.1">
    <property type="nucleotide sequence ID" value="XM_014290369.1"/>
</dbReference>
<feature type="non-terminal residue" evidence="2">
    <location>
        <position position="73"/>
    </location>
</feature>
<dbReference type="EMBL" id="KQ247833">
    <property type="protein sequence ID" value="KNC71942.1"/>
    <property type="molecule type" value="Genomic_DNA"/>
</dbReference>
<name>A0A0L0F5E8_9EUKA</name>